<keyword evidence="3" id="KW-1185">Reference proteome</keyword>
<evidence type="ECO:0000256" key="1">
    <source>
        <dbReference type="SAM" id="MobiDB-lite"/>
    </source>
</evidence>
<name>A0A9Q9DQ62_CURCL</name>
<dbReference type="Proteomes" id="UP001056012">
    <property type="component" value="Chromosome 2"/>
</dbReference>
<sequence length="159" mass="17884">MTGISITSTASSFFNKLRGKSNPYEKSYRTQSYVAPTSHTNLSPPSAHPDTDLLAEARQAAGRDAVTGRRQVEATNQTFVQKQPPLQSSGQTASEQKAAYLAWAAQRPQERGKPYGSYEEFVQEMIEKRDGRREAGDGSSSYYAPERRVEEYYSERVRY</sequence>
<organism evidence="2 3">
    <name type="scientific">Curvularia clavata</name>
    <dbReference type="NCBI Taxonomy" id="95742"/>
    <lineage>
        <taxon>Eukaryota</taxon>
        <taxon>Fungi</taxon>
        <taxon>Dikarya</taxon>
        <taxon>Ascomycota</taxon>
        <taxon>Pezizomycotina</taxon>
        <taxon>Dothideomycetes</taxon>
        <taxon>Pleosporomycetidae</taxon>
        <taxon>Pleosporales</taxon>
        <taxon>Pleosporineae</taxon>
        <taxon>Pleosporaceae</taxon>
        <taxon>Curvularia</taxon>
    </lineage>
</organism>
<feature type="region of interest" description="Disordered" evidence="1">
    <location>
        <begin position="128"/>
        <end position="159"/>
    </location>
</feature>
<dbReference type="EMBL" id="CP089275">
    <property type="protein sequence ID" value="USP75953.1"/>
    <property type="molecule type" value="Genomic_DNA"/>
</dbReference>
<dbReference type="VEuPathDB" id="FungiDB:yc1106_03227"/>
<dbReference type="AlphaFoldDB" id="A0A9Q9DQ62"/>
<protein>
    <submittedName>
        <fullName evidence="2">Uncharacterized protein</fullName>
    </submittedName>
</protein>
<evidence type="ECO:0000313" key="2">
    <source>
        <dbReference type="EMBL" id="USP75953.1"/>
    </source>
</evidence>
<feature type="compositionally biased region" description="Polar residues" evidence="1">
    <location>
        <begin position="29"/>
        <end position="44"/>
    </location>
</feature>
<feature type="region of interest" description="Disordered" evidence="1">
    <location>
        <begin position="15"/>
        <end position="50"/>
    </location>
</feature>
<dbReference type="OrthoDB" id="3782326at2759"/>
<accession>A0A9Q9DQ62</accession>
<reference evidence="2" key="1">
    <citation type="submission" date="2021-12" db="EMBL/GenBank/DDBJ databases">
        <title>Curvularia clavata genome.</title>
        <authorList>
            <person name="Cao Y."/>
        </authorList>
    </citation>
    <scope>NUCLEOTIDE SEQUENCE</scope>
    <source>
        <strain evidence="2">Yc1106</strain>
    </source>
</reference>
<gene>
    <name evidence="2" type="ORF">yc1106_03227</name>
</gene>
<feature type="compositionally biased region" description="Basic and acidic residues" evidence="1">
    <location>
        <begin position="145"/>
        <end position="159"/>
    </location>
</feature>
<proteinExistence type="predicted"/>
<evidence type="ECO:0000313" key="3">
    <source>
        <dbReference type="Proteomes" id="UP001056012"/>
    </source>
</evidence>